<comment type="caution">
    <text evidence="5">The sequence shown here is derived from an EMBL/GenBank/DDBJ whole genome shotgun (WGS) entry which is preliminary data.</text>
</comment>
<organism evidence="5 6">
    <name type="scientific">Candidatus Amesbacteria bacterium RIFOXYB1_FULL_44_23</name>
    <dbReference type="NCBI Taxonomy" id="1797263"/>
    <lineage>
        <taxon>Bacteria</taxon>
        <taxon>Candidatus Amesiibacteriota</taxon>
    </lineage>
</organism>
<evidence type="ECO:0000313" key="5">
    <source>
        <dbReference type="EMBL" id="OGD08934.1"/>
    </source>
</evidence>
<comment type="cofactor">
    <cofactor evidence="1">
        <name>thiamine diphosphate</name>
        <dbReference type="ChEBI" id="CHEBI:58937"/>
    </cofactor>
</comment>
<evidence type="ECO:0000259" key="4">
    <source>
        <dbReference type="Pfam" id="PF00456"/>
    </source>
</evidence>
<dbReference type="Pfam" id="PF00456">
    <property type="entry name" value="Transketolase_N"/>
    <property type="match status" value="1"/>
</dbReference>
<accession>A0A1F4ZU87</accession>
<feature type="domain" description="Transketolase N-terminal" evidence="4">
    <location>
        <begin position="25"/>
        <end position="208"/>
    </location>
</feature>
<evidence type="ECO:0000256" key="1">
    <source>
        <dbReference type="ARBA" id="ARBA00001964"/>
    </source>
</evidence>
<comment type="similarity">
    <text evidence="2">Belongs to the transketolase family.</text>
</comment>
<gene>
    <name evidence="5" type="ORF">A2397_05045</name>
</gene>
<dbReference type="PANTHER" id="PTHR47514">
    <property type="entry name" value="TRANSKETOLASE N-TERMINAL SECTION-RELATED"/>
    <property type="match status" value="1"/>
</dbReference>
<name>A0A1F4ZU87_9BACT</name>
<dbReference type="PANTHER" id="PTHR47514:SF1">
    <property type="entry name" value="TRANSKETOLASE N-TERMINAL SECTION-RELATED"/>
    <property type="match status" value="1"/>
</dbReference>
<sequence>MLKLSNDQKKLRRKILQIIYDGKTSHIGSCLSAIDVIDAIYSVKKESEKFVLSNGHAAVALYAVLEKRGYLKNPSLSRLNVHPDRNPKTRIDLSSGSLGQGLPIALGMALANKKRNVFCMISDGECDEGSIWETLRVIYSMKITNLKIVVSVNGWGAYDPIDPEALEKRLKGFGLEIIKVDGHSTNELKKKLRVKLRRPTIFFAKTVAQQLPFLIGQDAHYHVMNQDEFNLAMKLLK</sequence>
<dbReference type="Proteomes" id="UP000176424">
    <property type="component" value="Unassembled WGS sequence"/>
</dbReference>
<dbReference type="InterPro" id="IPR005474">
    <property type="entry name" value="Transketolase_N"/>
</dbReference>
<dbReference type="Gene3D" id="3.40.50.970">
    <property type="match status" value="1"/>
</dbReference>
<dbReference type="AlphaFoldDB" id="A0A1F4ZU87"/>
<proteinExistence type="inferred from homology"/>
<keyword evidence="3" id="KW-0786">Thiamine pyrophosphate</keyword>
<reference evidence="5 6" key="1">
    <citation type="journal article" date="2016" name="Nat. Commun.">
        <title>Thousands of microbial genomes shed light on interconnected biogeochemical processes in an aquifer system.</title>
        <authorList>
            <person name="Anantharaman K."/>
            <person name="Brown C.T."/>
            <person name="Hug L.A."/>
            <person name="Sharon I."/>
            <person name="Castelle C.J."/>
            <person name="Probst A.J."/>
            <person name="Thomas B.C."/>
            <person name="Singh A."/>
            <person name="Wilkins M.J."/>
            <person name="Karaoz U."/>
            <person name="Brodie E.L."/>
            <person name="Williams K.H."/>
            <person name="Hubbard S.S."/>
            <person name="Banfield J.F."/>
        </authorList>
    </citation>
    <scope>NUCLEOTIDE SEQUENCE [LARGE SCALE GENOMIC DNA]</scope>
</reference>
<dbReference type="EMBL" id="MEXR01000044">
    <property type="protein sequence ID" value="OGD08934.1"/>
    <property type="molecule type" value="Genomic_DNA"/>
</dbReference>
<dbReference type="STRING" id="1797263.A2397_05045"/>
<evidence type="ECO:0000313" key="6">
    <source>
        <dbReference type="Proteomes" id="UP000176424"/>
    </source>
</evidence>
<dbReference type="SUPFAM" id="SSF52518">
    <property type="entry name" value="Thiamin diphosphate-binding fold (THDP-binding)"/>
    <property type="match status" value="1"/>
</dbReference>
<evidence type="ECO:0000256" key="3">
    <source>
        <dbReference type="ARBA" id="ARBA00023052"/>
    </source>
</evidence>
<protein>
    <recommendedName>
        <fullName evidence="4">Transketolase N-terminal domain-containing protein</fullName>
    </recommendedName>
</protein>
<evidence type="ECO:0000256" key="2">
    <source>
        <dbReference type="ARBA" id="ARBA00007131"/>
    </source>
</evidence>
<dbReference type="InterPro" id="IPR029061">
    <property type="entry name" value="THDP-binding"/>
</dbReference>